<dbReference type="AlphaFoldDB" id="A0A409YLJ2"/>
<evidence type="ECO:0000313" key="3">
    <source>
        <dbReference type="Proteomes" id="UP000284842"/>
    </source>
</evidence>
<evidence type="ECO:0000313" key="2">
    <source>
        <dbReference type="EMBL" id="PPR03885.1"/>
    </source>
</evidence>
<dbReference type="PANTHER" id="PTHR33096">
    <property type="entry name" value="CXC2 DOMAIN-CONTAINING PROTEIN"/>
    <property type="match status" value="1"/>
</dbReference>
<name>A0A409YLJ2_9AGAR</name>
<feature type="compositionally biased region" description="Acidic residues" evidence="1">
    <location>
        <begin position="726"/>
        <end position="747"/>
    </location>
</feature>
<feature type="compositionally biased region" description="Polar residues" evidence="1">
    <location>
        <begin position="621"/>
        <end position="631"/>
    </location>
</feature>
<feature type="region of interest" description="Disordered" evidence="1">
    <location>
        <begin position="674"/>
        <end position="760"/>
    </location>
</feature>
<organism evidence="2 3">
    <name type="scientific">Panaeolus cyanescens</name>
    <dbReference type="NCBI Taxonomy" id="181874"/>
    <lineage>
        <taxon>Eukaryota</taxon>
        <taxon>Fungi</taxon>
        <taxon>Dikarya</taxon>
        <taxon>Basidiomycota</taxon>
        <taxon>Agaricomycotina</taxon>
        <taxon>Agaricomycetes</taxon>
        <taxon>Agaricomycetidae</taxon>
        <taxon>Agaricales</taxon>
        <taxon>Agaricineae</taxon>
        <taxon>Galeropsidaceae</taxon>
        <taxon>Panaeolus</taxon>
    </lineage>
</organism>
<keyword evidence="3" id="KW-1185">Reference proteome</keyword>
<dbReference type="STRING" id="181874.A0A409YLJ2"/>
<reference evidence="2 3" key="1">
    <citation type="journal article" date="2018" name="Evol. Lett.">
        <title>Horizontal gene cluster transfer increased hallucinogenic mushroom diversity.</title>
        <authorList>
            <person name="Reynolds H.T."/>
            <person name="Vijayakumar V."/>
            <person name="Gluck-Thaler E."/>
            <person name="Korotkin H.B."/>
            <person name="Matheny P.B."/>
            <person name="Slot J.C."/>
        </authorList>
    </citation>
    <scope>NUCLEOTIDE SEQUENCE [LARGE SCALE GENOMIC DNA]</scope>
    <source>
        <strain evidence="2 3">2629</strain>
    </source>
</reference>
<dbReference type="EMBL" id="NHTK01001012">
    <property type="protein sequence ID" value="PPR03885.1"/>
    <property type="molecule type" value="Genomic_DNA"/>
</dbReference>
<sequence length="760" mass="84946">MARQALARYKANLIASMKSSLDIPDADDDLNWQDDDDFNMLDLENPMTEPGPHLADDDAANEKSDIQLLIDVMEGRLTLDTSHAGGEFTELVAQTRLAKSKKKKYDGRTRRDRIDLGKDGYEGTSPISPEVEEGVLSFSVVVLDIFSSFNYNAVISTEDATIASCLVRHGLIPNSPFKPSYAVTIRTLEVYQSIHLRCPHLALEPFVKGLFDVQGLVYTSSFRRHFSACVDIFLQLKAEVQMRVLKAVGRDERNWRRKNACAPCTYKVADEPQLVFDMLVTMDGNDSLKRIVRRKEDGTGKAGEVGESSERPDAREVQGDYYLTQQEVDKWARDVVHNALEKASGDAEGTEGDGTTPCEGRWQNMSSEATAKMWGIFDETGVFLCLCRHGFALVVLDMVKSGELSKYPLAVVEALLDSFGANIGGGYDIGCKFKTTLSRSELGAKAKELNYTPLVGSFHGHAHNRLCQLSNLATYVKGLGLEDLEGCERFFSKSNALASALRYASTFHRRQKIEGFIKHNDEFDVSANLSKFIVDNYKQLLEILSTEEVLKKKMEANGISGPEVFEVWKKEEHEYLTNLSKEPMEETLNMAYYQKLVNFYDSQRALEELRTTFKNTWVVENPQQPSTSSTDGAGKARAKKPHTQLKHAEENERRCLQAVQELEVQLEITERWTPGMPEWNIKPPMPVDSSSLAPVKSPLPQTALDDKDSKSNGSDSKSNGSVDGKDDNDEDNDNDDDDDDQGDDEAELDSRYLMISAMGD</sequence>
<evidence type="ECO:0000256" key="1">
    <source>
        <dbReference type="SAM" id="MobiDB-lite"/>
    </source>
</evidence>
<dbReference type="InParanoid" id="A0A409YLJ2"/>
<feature type="compositionally biased region" description="Low complexity" evidence="1">
    <location>
        <begin position="711"/>
        <end position="722"/>
    </location>
</feature>
<accession>A0A409YLJ2</accession>
<comment type="caution">
    <text evidence="2">The sequence shown here is derived from an EMBL/GenBank/DDBJ whole genome shotgun (WGS) entry which is preliminary data.</text>
</comment>
<proteinExistence type="predicted"/>
<protein>
    <recommendedName>
        <fullName evidence="4">CxC1-like cysteine cluster associated with KDZ transposases domain-containing protein</fullName>
    </recommendedName>
</protein>
<dbReference type="InterPro" id="IPR040521">
    <property type="entry name" value="KDZ"/>
</dbReference>
<dbReference type="Pfam" id="PF18758">
    <property type="entry name" value="KDZ"/>
    <property type="match status" value="1"/>
</dbReference>
<dbReference type="PANTHER" id="PTHR33096:SF1">
    <property type="entry name" value="CXC1-LIKE CYSTEINE CLUSTER ASSOCIATED WITH KDZ TRANSPOSASES DOMAIN-CONTAINING PROTEIN"/>
    <property type="match status" value="1"/>
</dbReference>
<feature type="compositionally biased region" description="Basic residues" evidence="1">
    <location>
        <begin position="636"/>
        <end position="645"/>
    </location>
</feature>
<dbReference type="OrthoDB" id="3246730at2759"/>
<gene>
    <name evidence="2" type="ORF">CVT24_008145</name>
</gene>
<evidence type="ECO:0008006" key="4">
    <source>
        <dbReference type="Google" id="ProtNLM"/>
    </source>
</evidence>
<feature type="region of interest" description="Disordered" evidence="1">
    <location>
        <begin position="617"/>
        <end position="652"/>
    </location>
</feature>
<dbReference type="Proteomes" id="UP000284842">
    <property type="component" value="Unassembled WGS sequence"/>
</dbReference>